<protein>
    <submittedName>
        <fullName evidence="1">Uncharacterized protein</fullName>
    </submittedName>
</protein>
<reference evidence="1 2" key="1">
    <citation type="submission" date="2017-12" db="EMBL/GenBank/DDBJ databases">
        <title>Comparative genomics of Botrytis spp.</title>
        <authorList>
            <person name="Valero-Jimenez C.A."/>
            <person name="Tapia P."/>
            <person name="Veloso J."/>
            <person name="Silva-Moreno E."/>
            <person name="Staats M."/>
            <person name="Valdes J.H."/>
            <person name="Van Kan J.A.L."/>
        </authorList>
    </citation>
    <scope>NUCLEOTIDE SEQUENCE [LARGE SCALE GENOMIC DNA]</scope>
    <source>
        <strain evidence="1 2">Bt9001</strain>
    </source>
</reference>
<dbReference type="Proteomes" id="UP000297777">
    <property type="component" value="Unassembled WGS sequence"/>
</dbReference>
<evidence type="ECO:0000313" key="2">
    <source>
        <dbReference type="Proteomes" id="UP000297777"/>
    </source>
</evidence>
<sequence length="126" mass="14785">MTKYQLPVFNDEKQVIICNECAVEAEAEAEAQLQFSSEKVKIDSNIRVHPNEPDFVSSQVIHRQKDDLKYLWTVPTNRPDTSTEIVYLTITHSESWNYQSRSPYGYTLRKSQFSPRQIEWGNNYHT</sequence>
<dbReference type="OrthoDB" id="3563108at2759"/>
<comment type="caution">
    <text evidence="1">The sequence shown here is derived from an EMBL/GenBank/DDBJ whole genome shotgun (WGS) entry which is preliminary data.</text>
</comment>
<name>A0A4Z1EDG8_9HELO</name>
<dbReference type="EMBL" id="PQXH01000138">
    <property type="protein sequence ID" value="TGO10326.1"/>
    <property type="molecule type" value="Genomic_DNA"/>
</dbReference>
<accession>A0A4Z1EDG8</accession>
<keyword evidence="2" id="KW-1185">Reference proteome</keyword>
<evidence type="ECO:0000313" key="1">
    <source>
        <dbReference type="EMBL" id="TGO10326.1"/>
    </source>
</evidence>
<organism evidence="1 2">
    <name type="scientific">Botrytis tulipae</name>
    <dbReference type="NCBI Taxonomy" id="87230"/>
    <lineage>
        <taxon>Eukaryota</taxon>
        <taxon>Fungi</taxon>
        <taxon>Dikarya</taxon>
        <taxon>Ascomycota</taxon>
        <taxon>Pezizomycotina</taxon>
        <taxon>Leotiomycetes</taxon>
        <taxon>Helotiales</taxon>
        <taxon>Sclerotiniaceae</taxon>
        <taxon>Botrytis</taxon>
    </lineage>
</organism>
<proteinExistence type="predicted"/>
<gene>
    <name evidence="1" type="ORF">BTUL_0138g00130</name>
</gene>
<dbReference type="AlphaFoldDB" id="A0A4Z1EDG8"/>